<dbReference type="EMBL" id="JARBHA010000004">
    <property type="protein sequence ID" value="KAJ9703188.1"/>
    <property type="molecule type" value="Genomic_DNA"/>
</dbReference>
<dbReference type="InterPro" id="IPR025886">
    <property type="entry name" value="PP2-like"/>
</dbReference>
<evidence type="ECO:0000313" key="2">
    <source>
        <dbReference type="Proteomes" id="UP001168098"/>
    </source>
</evidence>
<sequence length="269" mass="31111">MEAPNQQEVGHKVSWTFGIIFRKGKVLHFISLSSYRRLCCVEDDFEVVGSLIPMIFYPITQPCSGHTSDREERRMKDYTISCHTFLHHIPILELLSSRTKYAAYLVFDRRDSYGFEDVEVKSSLRIVGGETIENILFLDKDTSEEDAEDELGYGLVSIENVRSWTNDTLTQLYSSQTPNLLSFEDVRTWMNNNIFQLHSSHEPQEHGVSTKSDGPYPKMRKDAWLEIELGEFFNEGGENKELDIAIKHFDGRWKHGLIIEGIKIRPKND</sequence>
<proteinExistence type="predicted"/>
<name>A0AA39A8Y3_VITRO</name>
<dbReference type="Pfam" id="PF14299">
    <property type="entry name" value="PP2"/>
    <property type="match status" value="1"/>
</dbReference>
<keyword evidence="2" id="KW-1185">Reference proteome</keyword>
<dbReference type="PANTHER" id="PTHR32278:SF130">
    <property type="entry name" value="F-BOX DOMAIN-CONTAINING PROTEIN"/>
    <property type="match status" value="1"/>
</dbReference>
<accession>A0AA39A8Y3</accession>
<dbReference type="Proteomes" id="UP001168098">
    <property type="component" value="Unassembled WGS sequence"/>
</dbReference>
<organism evidence="1 2">
    <name type="scientific">Vitis rotundifolia</name>
    <name type="common">Muscadine grape</name>
    <dbReference type="NCBI Taxonomy" id="103349"/>
    <lineage>
        <taxon>Eukaryota</taxon>
        <taxon>Viridiplantae</taxon>
        <taxon>Streptophyta</taxon>
        <taxon>Embryophyta</taxon>
        <taxon>Tracheophyta</taxon>
        <taxon>Spermatophyta</taxon>
        <taxon>Magnoliopsida</taxon>
        <taxon>eudicotyledons</taxon>
        <taxon>Gunneridae</taxon>
        <taxon>Pentapetalae</taxon>
        <taxon>rosids</taxon>
        <taxon>Vitales</taxon>
        <taxon>Vitaceae</taxon>
        <taxon>Viteae</taxon>
        <taxon>Vitis</taxon>
    </lineage>
</organism>
<dbReference type="PANTHER" id="PTHR32278">
    <property type="entry name" value="F-BOX DOMAIN-CONTAINING PROTEIN"/>
    <property type="match status" value="1"/>
</dbReference>
<protein>
    <submittedName>
        <fullName evidence="1">Uncharacterized protein</fullName>
    </submittedName>
</protein>
<dbReference type="AlphaFoldDB" id="A0AA39A8Y3"/>
<reference evidence="1 2" key="1">
    <citation type="journal article" date="2023" name="BMC Biotechnol.">
        <title>Vitis rotundifolia cv Carlos genome sequencing.</title>
        <authorList>
            <person name="Huff M."/>
            <person name="Hulse-Kemp A."/>
            <person name="Scheffler B."/>
            <person name="Youngblood R."/>
            <person name="Simpson S."/>
            <person name="Babiker E."/>
            <person name="Staton M."/>
        </authorList>
    </citation>
    <scope>NUCLEOTIDE SEQUENCE [LARGE SCALE GENOMIC DNA]</scope>
    <source>
        <tissue evidence="1">Leaf</tissue>
    </source>
</reference>
<evidence type="ECO:0000313" key="1">
    <source>
        <dbReference type="EMBL" id="KAJ9703188.1"/>
    </source>
</evidence>
<gene>
    <name evidence="1" type="ORF">PVL29_004817</name>
</gene>
<comment type="caution">
    <text evidence="1">The sequence shown here is derived from an EMBL/GenBank/DDBJ whole genome shotgun (WGS) entry which is preliminary data.</text>
</comment>